<dbReference type="PANTHER" id="PTHR31897:SF8">
    <property type="entry name" value="DUF19 DOMAIN-CONTAINING PROTEIN"/>
    <property type="match status" value="1"/>
</dbReference>
<accession>A0A2G5T8U3</accession>
<organism evidence="1 2">
    <name type="scientific">Caenorhabditis nigoni</name>
    <dbReference type="NCBI Taxonomy" id="1611254"/>
    <lineage>
        <taxon>Eukaryota</taxon>
        <taxon>Metazoa</taxon>
        <taxon>Ecdysozoa</taxon>
        <taxon>Nematoda</taxon>
        <taxon>Chromadorea</taxon>
        <taxon>Rhabditida</taxon>
        <taxon>Rhabditina</taxon>
        <taxon>Rhabditomorpha</taxon>
        <taxon>Rhabditoidea</taxon>
        <taxon>Rhabditidae</taxon>
        <taxon>Peloderinae</taxon>
        <taxon>Caenorhabditis</taxon>
    </lineage>
</organism>
<name>A0A2G5T8U3_9PELO</name>
<gene>
    <name evidence="1" type="primary">Cnig_chr_V.g17275</name>
    <name evidence="1" type="ORF">B9Z55_017275</name>
</gene>
<sequence length="176" mass="20987">MSIKRAAFQLQSRFHRIYKEDYSKFLDYLTINKSKSCDGIHSTYQILQCTPIQEFWYKKQSDLNYKNFYNRNELSEFSKLTQDYLECMSNCCRYPQHVQKSFAFYEKLYKLRNDDNWACIDRANPVLNARTNFCGSHFSECDKNLMKDLCGDDFQASEESEEYLDADFENSTISIN</sequence>
<keyword evidence="2" id="KW-1185">Reference proteome</keyword>
<proteinExistence type="predicted"/>
<dbReference type="EMBL" id="PDUG01000005">
    <property type="protein sequence ID" value="PIC23648.1"/>
    <property type="molecule type" value="Genomic_DNA"/>
</dbReference>
<protein>
    <submittedName>
        <fullName evidence="1">Uncharacterized protein</fullName>
    </submittedName>
</protein>
<evidence type="ECO:0000313" key="1">
    <source>
        <dbReference type="EMBL" id="PIC23648.1"/>
    </source>
</evidence>
<reference evidence="2" key="1">
    <citation type="submission" date="2017-10" db="EMBL/GenBank/DDBJ databases">
        <title>Rapid genome shrinkage in a self-fertile nematode reveals novel sperm competition proteins.</title>
        <authorList>
            <person name="Yin D."/>
            <person name="Schwarz E.M."/>
            <person name="Thomas C.G."/>
            <person name="Felde R.L."/>
            <person name="Korf I.F."/>
            <person name="Cutter A.D."/>
            <person name="Schartner C.M."/>
            <person name="Ralston E.J."/>
            <person name="Meyer B.J."/>
            <person name="Haag E.S."/>
        </authorList>
    </citation>
    <scope>NUCLEOTIDE SEQUENCE [LARGE SCALE GENOMIC DNA]</scope>
    <source>
        <strain evidence="2">JU1422</strain>
    </source>
</reference>
<comment type="caution">
    <text evidence="1">The sequence shown here is derived from an EMBL/GenBank/DDBJ whole genome shotgun (WGS) entry which is preliminary data.</text>
</comment>
<dbReference type="AlphaFoldDB" id="A0A2G5T8U3"/>
<evidence type="ECO:0000313" key="2">
    <source>
        <dbReference type="Proteomes" id="UP000230233"/>
    </source>
</evidence>
<dbReference type="PANTHER" id="PTHR31897">
    <property type="entry name" value="PROTEIN CBG17011-RELATED"/>
    <property type="match status" value="1"/>
</dbReference>
<dbReference type="Proteomes" id="UP000230233">
    <property type="component" value="Chromosome V"/>
</dbReference>